<feature type="non-terminal residue" evidence="2">
    <location>
        <position position="1"/>
    </location>
</feature>
<dbReference type="EMBL" id="DAARLF010000178">
    <property type="protein sequence ID" value="HAE2887805.1"/>
    <property type="molecule type" value="Genomic_DNA"/>
</dbReference>
<organism evidence="2">
    <name type="scientific">Salmonella enterica</name>
    <name type="common">Salmonella choleraesuis</name>
    <dbReference type="NCBI Taxonomy" id="28901"/>
    <lineage>
        <taxon>Bacteria</taxon>
        <taxon>Pseudomonadati</taxon>
        <taxon>Pseudomonadota</taxon>
        <taxon>Gammaproteobacteria</taxon>
        <taxon>Enterobacterales</taxon>
        <taxon>Enterobacteriaceae</taxon>
        <taxon>Salmonella</taxon>
    </lineage>
</organism>
<dbReference type="AlphaFoldDB" id="A0A728V2S8"/>
<reference evidence="2" key="2">
    <citation type="submission" date="2018-07" db="EMBL/GenBank/DDBJ databases">
        <authorList>
            <consortium name="NCBI Pathogen Detection Project"/>
        </authorList>
    </citation>
    <scope>NUCLEOTIDE SEQUENCE</scope>
    <source>
        <strain evidence="2">15-6140</strain>
    </source>
</reference>
<proteinExistence type="predicted"/>
<feature type="compositionally biased region" description="Basic and acidic residues" evidence="1">
    <location>
        <begin position="1"/>
        <end position="12"/>
    </location>
</feature>
<accession>A0A728V2S8</accession>
<feature type="region of interest" description="Disordered" evidence="1">
    <location>
        <begin position="1"/>
        <end position="24"/>
    </location>
</feature>
<sequence>AELNKQRAEQLMHADIPNYTEDTK</sequence>
<reference evidence="2" key="1">
    <citation type="journal article" date="2018" name="Genome Biol.">
        <title>SKESA: strategic k-mer extension for scrupulous assemblies.</title>
        <authorList>
            <person name="Souvorov A."/>
            <person name="Agarwala R."/>
            <person name="Lipman D.J."/>
        </authorList>
    </citation>
    <scope>NUCLEOTIDE SEQUENCE</scope>
    <source>
        <strain evidence="2">15-6140</strain>
    </source>
</reference>
<name>A0A728V2S8_SALER</name>
<protein>
    <submittedName>
        <fullName evidence="2">DUF1311 domain-containing protein</fullName>
    </submittedName>
</protein>
<comment type="caution">
    <text evidence="2">The sequence shown here is derived from an EMBL/GenBank/DDBJ whole genome shotgun (WGS) entry which is preliminary data.</text>
</comment>
<evidence type="ECO:0000256" key="1">
    <source>
        <dbReference type="SAM" id="MobiDB-lite"/>
    </source>
</evidence>
<gene>
    <name evidence="2" type="ORF">G3396_004382</name>
</gene>
<evidence type="ECO:0000313" key="2">
    <source>
        <dbReference type="EMBL" id="HAE2887805.1"/>
    </source>
</evidence>